<evidence type="ECO:0000313" key="2">
    <source>
        <dbReference type="Proteomes" id="UP001060085"/>
    </source>
</evidence>
<reference evidence="2" key="1">
    <citation type="journal article" date="2023" name="Nat. Plants">
        <title>Single-cell RNA sequencing provides a high-resolution roadmap for understanding the multicellular compartmentation of specialized metabolism.</title>
        <authorList>
            <person name="Sun S."/>
            <person name="Shen X."/>
            <person name="Li Y."/>
            <person name="Li Y."/>
            <person name="Wang S."/>
            <person name="Li R."/>
            <person name="Zhang H."/>
            <person name="Shen G."/>
            <person name="Guo B."/>
            <person name="Wei J."/>
            <person name="Xu J."/>
            <person name="St-Pierre B."/>
            <person name="Chen S."/>
            <person name="Sun C."/>
        </authorList>
    </citation>
    <scope>NUCLEOTIDE SEQUENCE [LARGE SCALE GENOMIC DNA]</scope>
</reference>
<gene>
    <name evidence="1" type="ORF">M9H77_20866</name>
</gene>
<evidence type="ECO:0000313" key="1">
    <source>
        <dbReference type="EMBL" id="KAI5661543.1"/>
    </source>
</evidence>
<name>A0ACC0AKR4_CATRO</name>
<accession>A0ACC0AKR4</accession>
<keyword evidence="2" id="KW-1185">Reference proteome</keyword>
<proteinExistence type="predicted"/>
<protein>
    <submittedName>
        <fullName evidence="1">Uncharacterized protein</fullName>
    </submittedName>
</protein>
<sequence length="225" mass="25648">MVLNLDDNDADEEEVVISKMSERQRRVNELLAEKESSSAAMELGSSSAAHNNNNNKKLQHNAKERIRRMRLNASYLALRALLPDISRRSKKRWSAAAIVDKVLKYIPEMENEIEKLKLSKDNAKKKQQEEQLQMSEKQSLTVSVNQVQDGQAIVQICKEEEPPLPHPNLHQVFSKFLDNIEAEQICITNASTLSICHNRICYQLHLQDVVNVSEGSDEIDAMKDQ</sequence>
<dbReference type="EMBL" id="CM044705">
    <property type="protein sequence ID" value="KAI5661543.1"/>
    <property type="molecule type" value="Genomic_DNA"/>
</dbReference>
<organism evidence="1 2">
    <name type="scientific">Catharanthus roseus</name>
    <name type="common">Madagascar periwinkle</name>
    <name type="synonym">Vinca rosea</name>
    <dbReference type="NCBI Taxonomy" id="4058"/>
    <lineage>
        <taxon>Eukaryota</taxon>
        <taxon>Viridiplantae</taxon>
        <taxon>Streptophyta</taxon>
        <taxon>Embryophyta</taxon>
        <taxon>Tracheophyta</taxon>
        <taxon>Spermatophyta</taxon>
        <taxon>Magnoliopsida</taxon>
        <taxon>eudicotyledons</taxon>
        <taxon>Gunneridae</taxon>
        <taxon>Pentapetalae</taxon>
        <taxon>asterids</taxon>
        <taxon>lamiids</taxon>
        <taxon>Gentianales</taxon>
        <taxon>Apocynaceae</taxon>
        <taxon>Rauvolfioideae</taxon>
        <taxon>Vinceae</taxon>
        <taxon>Catharanthinae</taxon>
        <taxon>Catharanthus</taxon>
    </lineage>
</organism>
<comment type="caution">
    <text evidence="1">The sequence shown here is derived from an EMBL/GenBank/DDBJ whole genome shotgun (WGS) entry which is preliminary data.</text>
</comment>
<dbReference type="Proteomes" id="UP001060085">
    <property type="component" value="Linkage Group LG05"/>
</dbReference>